<dbReference type="Pfam" id="PF03062">
    <property type="entry name" value="MBOAT"/>
    <property type="match status" value="1"/>
</dbReference>
<feature type="transmembrane region" description="Helical" evidence="7">
    <location>
        <begin position="263"/>
        <end position="281"/>
    </location>
</feature>
<keyword evidence="5 7" id="KW-0472">Membrane</keyword>
<keyword evidence="2" id="KW-0808">Transferase</keyword>
<organism evidence="8">
    <name type="scientific">Timema poppense</name>
    <name type="common">Walking stick</name>
    <dbReference type="NCBI Taxonomy" id="170557"/>
    <lineage>
        <taxon>Eukaryota</taxon>
        <taxon>Metazoa</taxon>
        <taxon>Ecdysozoa</taxon>
        <taxon>Arthropoda</taxon>
        <taxon>Hexapoda</taxon>
        <taxon>Insecta</taxon>
        <taxon>Pterygota</taxon>
        <taxon>Neoptera</taxon>
        <taxon>Polyneoptera</taxon>
        <taxon>Phasmatodea</taxon>
        <taxon>Timematodea</taxon>
        <taxon>Timematoidea</taxon>
        <taxon>Timematidae</taxon>
        <taxon>Timema</taxon>
    </lineage>
</organism>
<evidence type="ECO:0000256" key="7">
    <source>
        <dbReference type="SAM" id="Phobius"/>
    </source>
</evidence>
<evidence type="ECO:0000256" key="1">
    <source>
        <dbReference type="ARBA" id="ARBA00004141"/>
    </source>
</evidence>
<dbReference type="InterPro" id="IPR004299">
    <property type="entry name" value="MBOAT_fam"/>
</dbReference>
<comment type="subcellular location">
    <subcellularLocation>
        <location evidence="1">Membrane</location>
        <topology evidence="1">Multi-pass membrane protein</topology>
    </subcellularLocation>
</comment>
<reference evidence="8" key="1">
    <citation type="submission" date="2020-11" db="EMBL/GenBank/DDBJ databases">
        <authorList>
            <person name="Tran Van P."/>
        </authorList>
    </citation>
    <scope>NUCLEOTIDE SEQUENCE</scope>
</reference>
<keyword evidence="6" id="KW-0012">Acyltransferase</keyword>
<protein>
    <recommendedName>
        <fullName evidence="9">O-acyltransferase</fullName>
    </recommendedName>
</protein>
<dbReference type="EMBL" id="OD006089">
    <property type="protein sequence ID" value="CAD7412523.1"/>
    <property type="molecule type" value="Genomic_DNA"/>
</dbReference>
<evidence type="ECO:0008006" key="9">
    <source>
        <dbReference type="Google" id="ProtNLM"/>
    </source>
</evidence>
<proteinExistence type="predicted"/>
<feature type="transmembrane region" description="Helical" evidence="7">
    <location>
        <begin position="478"/>
        <end position="499"/>
    </location>
</feature>
<feature type="transmembrane region" description="Helical" evidence="7">
    <location>
        <begin position="127"/>
        <end position="145"/>
    </location>
</feature>
<dbReference type="GO" id="GO:0016746">
    <property type="term" value="F:acyltransferase activity"/>
    <property type="evidence" value="ECO:0007669"/>
    <property type="project" value="UniProtKB-KW"/>
</dbReference>
<dbReference type="AlphaFoldDB" id="A0A7R9DD40"/>
<feature type="transmembrane region" description="Helical" evidence="7">
    <location>
        <begin position="449"/>
        <end position="472"/>
    </location>
</feature>
<dbReference type="GO" id="GO:0030258">
    <property type="term" value="P:lipid modification"/>
    <property type="evidence" value="ECO:0007669"/>
    <property type="project" value="TreeGrafter"/>
</dbReference>
<gene>
    <name evidence="8" type="ORF">TPSB3V08_LOCUS8471</name>
</gene>
<keyword evidence="4 7" id="KW-1133">Transmembrane helix</keyword>
<evidence type="ECO:0000313" key="8">
    <source>
        <dbReference type="EMBL" id="CAD7412523.1"/>
    </source>
</evidence>
<evidence type="ECO:0000256" key="5">
    <source>
        <dbReference type="ARBA" id="ARBA00023136"/>
    </source>
</evidence>
<feature type="transmembrane region" description="Helical" evidence="7">
    <location>
        <begin position="390"/>
        <end position="406"/>
    </location>
</feature>
<dbReference type="PANTHER" id="PTHR13906">
    <property type="entry name" value="PORCUPINE"/>
    <property type="match status" value="1"/>
</dbReference>
<feature type="transmembrane region" description="Helical" evidence="7">
    <location>
        <begin position="203"/>
        <end position="224"/>
    </location>
</feature>
<keyword evidence="3 7" id="KW-0812">Transmembrane</keyword>
<dbReference type="PANTHER" id="PTHR13906:SF4">
    <property type="entry name" value="LYSOPHOSPHOLIPID ACYLTRANSFERASE 6"/>
    <property type="match status" value="1"/>
</dbReference>
<evidence type="ECO:0000256" key="2">
    <source>
        <dbReference type="ARBA" id="ARBA00022679"/>
    </source>
</evidence>
<name>A0A7R9DD40_TIMPO</name>
<accession>A0A7R9DD40</accession>
<evidence type="ECO:0000256" key="6">
    <source>
        <dbReference type="ARBA" id="ARBA00023315"/>
    </source>
</evidence>
<dbReference type="GO" id="GO:0016020">
    <property type="term" value="C:membrane"/>
    <property type="evidence" value="ECO:0007669"/>
    <property type="project" value="UniProtKB-SubCell"/>
</dbReference>
<dbReference type="InterPro" id="IPR049941">
    <property type="entry name" value="LPLAT_7/PORCN-like"/>
</dbReference>
<sequence>MIMTNKQTVREGLSGDSIINNRQNTPTMATDVDDSYDGSRIFIWVSDYSGLPIDQINFLISQFLALGLAPLFRTALHPSTTNPATRHAVGLVLGLALGYFCFGMQAIHLGGLPALCYIVMRTQDPHIMQRMVLGVALLYLSCIHVHRQMYDYGSYTLDITGPLMVITQKVTSLAFSLHDGLTRQEDELTANQKYHVVKKMPTLLEYFSFMFHFQALMCGPVVFYRDYMDFIDGTNFLKHAPSSSGKLDNNSNSRKVVFEPSPYLVVFKKVVVSVLCALLYVKLIPSFPIQRVKEAEFVEDTTVPYKMCYLIISTTLVRFKYYHAWLLADAICNASGLGFNGFDQNGNPRWDLISNVDVLKFEFSLSLRDSIEQWNKGTGRWLRMIVYDRVDRCHTLLTYALSALWHGFYPGYYLTFMSGAMFTFASRAVRRTIRPYFLNPPWLKSLYDLATLLTTRVIMGYITFSFVLLGFWPSIRLYLHMYLSLHILGLLVIVLLPLLPTRPLRTATAPHNAANMNGIAHPPQLNGKVAEMSNGFGGGSRG</sequence>
<evidence type="ECO:0000256" key="4">
    <source>
        <dbReference type="ARBA" id="ARBA00022989"/>
    </source>
</evidence>
<feature type="transmembrane region" description="Helical" evidence="7">
    <location>
        <begin position="88"/>
        <end position="107"/>
    </location>
</feature>
<evidence type="ECO:0000256" key="3">
    <source>
        <dbReference type="ARBA" id="ARBA00022692"/>
    </source>
</evidence>